<keyword evidence="3" id="KW-1185">Reference proteome</keyword>
<dbReference type="InterPro" id="IPR040229">
    <property type="entry name" value="At3g27390-like"/>
</dbReference>
<dbReference type="PANTHER" id="PTHR31133:SF3">
    <property type="entry name" value="TRANSMEMBRANE PROTEIN"/>
    <property type="match status" value="1"/>
</dbReference>
<feature type="non-terminal residue" evidence="2">
    <location>
        <position position="1"/>
    </location>
</feature>
<dbReference type="PANTHER" id="PTHR31133">
    <property type="entry name" value="MEMBRANE PROTEIN"/>
    <property type="match status" value="1"/>
</dbReference>
<feature type="transmembrane region" description="Helical" evidence="1">
    <location>
        <begin position="94"/>
        <end position="125"/>
    </location>
</feature>
<organism evidence="2 3">
    <name type="scientific">Eragrostis curvula</name>
    <name type="common">weeping love grass</name>
    <dbReference type="NCBI Taxonomy" id="38414"/>
    <lineage>
        <taxon>Eukaryota</taxon>
        <taxon>Viridiplantae</taxon>
        <taxon>Streptophyta</taxon>
        <taxon>Embryophyta</taxon>
        <taxon>Tracheophyta</taxon>
        <taxon>Spermatophyta</taxon>
        <taxon>Magnoliopsida</taxon>
        <taxon>Liliopsida</taxon>
        <taxon>Poales</taxon>
        <taxon>Poaceae</taxon>
        <taxon>PACMAD clade</taxon>
        <taxon>Chloridoideae</taxon>
        <taxon>Eragrostideae</taxon>
        <taxon>Eragrostidinae</taxon>
        <taxon>Eragrostis</taxon>
    </lineage>
</organism>
<proteinExistence type="predicted"/>
<gene>
    <name evidence="2" type="ORF">EJB05_21005</name>
</gene>
<comment type="caution">
    <text evidence="2">The sequence shown here is derived from an EMBL/GenBank/DDBJ whole genome shotgun (WGS) entry which is preliminary data.</text>
</comment>
<keyword evidence="1" id="KW-1133">Transmembrane helix</keyword>
<reference evidence="2 3" key="1">
    <citation type="journal article" date="2019" name="Sci. Rep.">
        <title>A high-quality genome of Eragrostis curvula grass provides insights into Poaceae evolution and supports new strategies to enhance forage quality.</title>
        <authorList>
            <person name="Carballo J."/>
            <person name="Santos B.A.C.M."/>
            <person name="Zappacosta D."/>
            <person name="Garbus I."/>
            <person name="Selva J.P."/>
            <person name="Gallo C.A."/>
            <person name="Diaz A."/>
            <person name="Albertini E."/>
            <person name="Caccamo M."/>
            <person name="Echenique V."/>
        </authorList>
    </citation>
    <scope>NUCLEOTIDE SEQUENCE [LARGE SCALE GENOMIC DNA]</scope>
    <source>
        <strain evidence="3">cv. Victoria</strain>
        <tissue evidence="2">Leaf</tissue>
    </source>
</reference>
<accession>A0A5J9V278</accession>
<dbReference type="EMBL" id="RWGY01000011">
    <property type="protein sequence ID" value="TVU29440.1"/>
    <property type="molecule type" value="Genomic_DNA"/>
</dbReference>
<protein>
    <submittedName>
        <fullName evidence="2">Uncharacterized protein</fullName>
    </submittedName>
</protein>
<evidence type="ECO:0000256" key="1">
    <source>
        <dbReference type="SAM" id="Phobius"/>
    </source>
</evidence>
<feature type="transmembrane region" description="Helical" evidence="1">
    <location>
        <begin position="54"/>
        <end position="82"/>
    </location>
</feature>
<name>A0A5J9V278_9POAL</name>
<evidence type="ECO:0000313" key="2">
    <source>
        <dbReference type="EMBL" id="TVU29440.1"/>
    </source>
</evidence>
<dbReference type="Proteomes" id="UP000324897">
    <property type="component" value="Chromosome 1"/>
</dbReference>
<evidence type="ECO:0000313" key="3">
    <source>
        <dbReference type="Proteomes" id="UP000324897"/>
    </source>
</evidence>
<dbReference type="AlphaFoldDB" id="A0A5J9V278"/>
<dbReference type="OrthoDB" id="783774at2759"/>
<sequence>MSLEALALGKVAEAADAIAEGASTGEVISAIHAVAALLFPVDSAAVAGVLFGPWAWLVMTIGISVLILGLWPVHVIWTYYCIIRTKVVGPVVKLLLLIAVNVLLALWLIVGIVGSILAGLAYGFLAPVMATFDAVGEGKEKALVHCFLDGTWSTITGSCTVVRDVKDMLLHSYFSIMDEIRLHTPPDGKPYEIRP</sequence>
<keyword evidence="1" id="KW-0812">Transmembrane</keyword>
<dbReference type="Gramene" id="TVU29440">
    <property type="protein sequence ID" value="TVU29440"/>
    <property type="gene ID" value="EJB05_21005"/>
</dbReference>
<keyword evidence="1" id="KW-0472">Membrane</keyword>